<keyword evidence="4 6" id="KW-0472">Membrane</keyword>
<dbReference type="PANTHER" id="PTHR33048">
    <property type="entry name" value="PTH11-LIKE INTEGRAL MEMBRANE PROTEIN (AFU_ORTHOLOGUE AFUA_5G11245)"/>
    <property type="match status" value="1"/>
</dbReference>
<dbReference type="GO" id="GO:0016020">
    <property type="term" value="C:membrane"/>
    <property type="evidence" value="ECO:0007669"/>
    <property type="project" value="UniProtKB-SubCell"/>
</dbReference>
<dbReference type="PANTHER" id="PTHR33048:SF31">
    <property type="entry name" value="INTEGRAL MEMBRANE PROTEIN"/>
    <property type="match status" value="1"/>
</dbReference>
<dbReference type="Proteomes" id="UP000799766">
    <property type="component" value="Unassembled WGS sequence"/>
</dbReference>
<evidence type="ECO:0000256" key="3">
    <source>
        <dbReference type="ARBA" id="ARBA00022989"/>
    </source>
</evidence>
<keyword evidence="9" id="KW-1185">Reference proteome</keyword>
<dbReference type="InterPro" id="IPR049326">
    <property type="entry name" value="Rhodopsin_dom_fungi"/>
</dbReference>
<feature type="transmembrane region" description="Helical" evidence="6">
    <location>
        <begin position="170"/>
        <end position="190"/>
    </location>
</feature>
<proteinExistence type="inferred from homology"/>
<dbReference type="AlphaFoldDB" id="A0A6A6P2U5"/>
<feature type="domain" description="Rhodopsin" evidence="7">
    <location>
        <begin position="27"/>
        <end position="267"/>
    </location>
</feature>
<feature type="transmembrane region" description="Helical" evidence="6">
    <location>
        <begin position="249"/>
        <end position="269"/>
    </location>
</feature>
<keyword evidence="2 6" id="KW-0812">Transmembrane</keyword>
<dbReference type="Pfam" id="PF20684">
    <property type="entry name" value="Fung_rhodopsin"/>
    <property type="match status" value="1"/>
</dbReference>
<dbReference type="InterPro" id="IPR052337">
    <property type="entry name" value="SAT4-like"/>
</dbReference>
<evidence type="ECO:0000256" key="5">
    <source>
        <dbReference type="ARBA" id="ARBA00038359"/>
    </source>
</evidence>
<evidence type="ECO:0000256" key="6">
    <source>
        <dbReference type="SAM" id="Phobius"/>
    </source>
</evidence>
<evidence type="ECO:0000256" key="1">
    <source>
        <dbReference type="ARBA" id="ARBA00004141"/>
    </source>
</evidence>
<name>A0A6A6P2U5_9PEZI</name>
<evidence type="ECO:0000256" key="4">
    <source>
        <dbReference type="ARBA" id="ARBA00023136"/>
    </source>
</evidence>
<protein>
    <recommendedName>
        <fullName evidence="7">Rhodopsin domain-containing protein</fullName>
    </recommendedName>
</protein>
<comment type="subcellular location">
    <subcellularLocation>
        <location evidence="1">Membrane</location>
        <topology evidence="1">Multi-pass membrane protein</topology>
    </subcellularLocation>
</comment>
<evidence type="ECO:0000259" key="7">
    <source>
        <dbReference type="Pfam" id="PF20684"/>
    </source>
</evidence>
<comment type="similarity">
    <text evidence="5">Belongs to the SAT4 family.</text>
</comment>
<feature type="transmembrane region" description="Helical" evidence="6">
    <location>
        <begin position="44"/>
        <end position="64"/>
    </location>
</feature>
<feature type="transmembrane region" description="Helical" evidence="6">
    <location>
        <begin position="202"/>
        <end position="222"/>
    </location>
</feature>
<evidence type="ECO:0000313" key="9">
    <source>
        <dbReference type="Proteomes" id="UP000799766"/>
    </source>
</evidence>
<sequence>MPVSDRGWSLAIWMVVFTILTSLTMGLRFVALRVQRRSFRVDDYLIIGAFVNLIVLEVTSWWAIANGLGAPVMTLTPYQASVQLKLLLSAGMTWTFATVLCKLAVLWMYTHIFTVRPFKIAAYVTMGFVTSYAIIFVPIFFTHCIPIEASWSVDPVVQATQCRPIKRQEYASVSINMALDLAVVLLPLPVIWKLQIPTRKKIFVSFMFSLGLIIVAIMAWRIQSTVAASNQPDWNIALYTTALQSHLEVWLGIIAANLPTLAPLFSRFIKPTMKSYFNNFKWSSNNGGGSGGDGGKQYRNSHNMAIRTFGSGGPDLKAERFNRLAGSSGDFSDDLMDRYNLNKVEVCASSRPTSPDAIAMRRDFEVGIEAYDQRPRGVHEAV</sequence>
<keyword evidence="3 6" id="KW-1133">Transmembrane helix</keyword>
<accession>A0A6A6P2U5</accession>
<evidence type="ECO:0000256" key="2">
    <source>
        <dbReference type="ARBA" id="ARBA00022692"/>
    </source>
</evidence>
<feature type="transmembrane region" description="Helical" evidence="6">
    <location>
        <begin position="120"/>
        <end position="141"/>
    </location>
</feature>
<dbReference type="EMBL" id="MU001678">
    <property type="protein sequence ID" value="KAF2458351.1"/>
    <property type="molecule type" value="Genomic_DNA"/>
</dbReference>
<dbReference type="OrthoDB" id="10017208at2759"/>
<feature type="transmembrane region" description="Helical" evidence="6">
    <location>
        <begin position="12"/>
        <end position="32"/>
    </location>
</feature>
<gene>
    <name evidence="8" type="ORF">BDY21DRAFT_342242</name>
</gene>
<evidence type="ECO:0000313" key="8">
    <source>
        <dbReference type="EMBL" id="KAF2458351.1"/>
    </source>
</evidence>
<organism evidence="8 9">
    <name type="scientific">Lineolata rhizophorae</name>
    <dbReference type="NCBI Taxonomy" id="578093"/>
    <lineage>
        <taxon>Eukaryota</taxon>
        <taxon>Fungi</taxon>
        <taxon>Dikarya</taxon>
        <taxon>Ascomycota</taxon>
        <taxon>Pezizomycotina</taxon>
        <taxon>Dothideomycetes</taxon>
        <taxon>Dothideomycetes incertae sedis</taxon>
        <taxon>Lineolatales</taxon>
        <taxon>Lineolataceae</taxon>
        <taxon>Lineolata</taxon>
    </lineage>
</organism>
<reference evidence="8" key="1">
    <citation type="journal article" date="2020" name="Stud. Mycol.">
        <title>101 Dothideomycetes genomes: a test case for predicting lifestyles and emergence of pathogens.</title>
        <authorList>
            <person name="Haridas S."/>
            <person name="Albert R."/>
            <person name="Binder M."/>
            <person name="Bloem J."/>
            <person name="Labutti K."/>
            <person name="Salamov A."/>
            <person name="Andreopoulos B."/>
            <person name="Baker S."/>
            <person name="Barry K."/>
            <person name="Bills G."/>
            <person name="Bluhm B."/>
            <person name="Cannon C."/>
            <person name="Castanera R."/>
            <person name="Culley D."/>
            <person name="Daum C."/>
            <person name="Ezra D."/>
            <person name="Gonzalez J."/>
            <person name="Henrissat B."/>
            <person name="Kuo A."/>
            <person name="Liang C."/>
            <person name="Lipzen A."/>
            <person name="Lutzoni F."/>
            <person name="Magnuson J."/>
            <person name="Mondo S."/>
            <person name="Nolan M."/>
            <person name="Ohm R."/>
            <person name="Pangilinan J."/>
            <person name="Park H.-J."/>
            <person name="Ramirez L."/>
            <person name="Alfaro M."/>
            <person name="Sun H."/>
            <person name="Tritt A."/>
            <person name="Yoshinaga Y."/>
            <person name="Zwiers L.-H."/>
            <person name="Turgeon B."/>
            <person name="Goodwin S."/>
            <person name="Spatafora J."/>
            <person name="Crous P."/>
            <person name="Grigoriev I."/>
        </authorList>
    </citation>
    <scope>NUCLEOTIDE SEQUENCE</scope>
    <source>
        <strain evidence="8">ATCC 16933</strain>
    </source>
</reference>
<feature type="transmembrane region" description="Helical" evidence="6">
    <location>
        <begin position="84"/>
        <end position="108"/>
    </location>
</feature>